<dbReference type="InterPro" id="IPR036737">
    <property type="entry name" value="OmpA-like_sf"/>
</dbReference>
<dbReference type="PANTHER" id="PTHR30329:SF21">
    <property type="entry name" value="LIPOPROTEIN YIAD-RELATED"/>
    <property type="match status" value="1"/>
</dbReference>
<dbReference type="HOGENOM" id="CLU_1093114_0_0_7"/>
<keyword evidence="9" id="KW-1185">Reference proteome</keyword>
<keyword evidence="2 4" id="KW-0472">Membrane</keyword>
<proteinExistence type="predicted"/>
<dbReference type="SUPFAM" id="SSF103088">
    <property type="entry name" value="OmpA-like"/>
    <property type="match status" value="1"/>
</dbReference>
<dbReference type="PRINTS" id="PR01021">
    <property type="entry name" value="OMPADOMAIN"/>
</dbReference>
<evidence type="ECO:0000256" key="5">
    <source>
        <dbReference type="SAM" id="MobiDB-lite"/>
    </source>
</evidence>
<comment type="subcellular location">
    <subcellularLocation>
        <location evidence="1">Cell outer membrane</location>
    </subcellularLocation>
</comment>
<feature type="signal peptide" evidence="6">
    <location>
        <begin position="1"/>
        <end position="21"/>
    </location>
</feature>
<dbReference type="eggNOG" id="COG2885">
    <property type="taxonomic scope" value="Bacteria"/>
</dbReference>
<evidence type="ECO:0000256" key="3">
    <source>
        <dbReference type="ARBA" id="ARBA00023237"/>
    </source>
</evidence>
<feature type="region of interest" description="Disordered" evidence="5">
    <location>
        <begin position="234"/>
        <end position="254"/>
    </location>
</feature>
<dbReference type="Gene3D" id="3.30.1330.60">
    <property type="entry name" value="OmpA-like domain"/>
    <property type="match status" value="1"/>
</dbReference>
<feature type="compositionally biased region" description="Basic and acidic residues" evidence="5">
    <location>
        <begin position="242"/>
        <end position="254"/>
    </location>
</feature>
<dbReference type="AlphaFoldDB" id="D0LFM5"/>
<evidence type="ECO:0000313" key="9">
    <source>
        <dbReference type="Proteomes" id="UP000001880"/>
    </source>
</evidence>
<dbReference type="OrthoDB" id="9809164at2"/>
<dbReference type="STRING" id="502025.Hoch_0017"/>
<dbReference type="InterPro" id="IPR006665">
    <property type="entry name" value="OmpA-like"/>
</dbReference>
<dbReference type="Pfam" id="PF00691">
    <property type="entry name" value="OmpA"/>
    <property type="match status" value="1"/>
</dbReference>
<keyword evidence="3" id="KW-0998">Cell outer membrane</keyword>
<reference evidence="8 9" key="1">
    <citation type="journal article" date="2010" name="Stand. Genomic Sci.">
        <title>Complete genome sequence of Haliangium ochraceum type strain (SMP-2).</title>
        <authorList>
            <consortium name="US DOE Joint Genome Institute (JGI-PGF)"/>
            <person name="Ivanova N."/>
            <person name="Daum C."/>
            <person name="Lang E."/>
            <person name="Abt B."/>
            <person name="Kopitz M."/>
            <person name="Saunders E."/>
            <person name="Lapidus A."/>
            <person name="Lucas S."/>
            <person name="Glavina Del Rio T."/>
            <person name="Nolan M."/>
            <person name="Tice H."/>
            <person name="Copeland A."/>
            <person name="Cheng J.F."/>
            <person name="Chen F."/>
            <person name="Bruce D."/>
            <person name="Goodwin L."/>
            <person name="Pitluck S."/>
            <person name="Mavromatis K."/>
            <person name="Pati A."/>
            <person name="Mikhailova N."/>
            <person name="Chen A."/>
            <person name="Palaniappan K."/>
            <person name="Land M."/>
            <person name="Hauser L."/>
            <person name="Chang Y.J."/>
            <person name="Jeffries C.D."/>
            <person name="Detter J.C."/>
            <person name="Brettin T."/>
            <person name="Rohde M."/>
            <person name="Goker M."/>
            <person name="Bristow J."/>
            <person name="Markowitz V."/>
            <person name="Eisen J.A."/>
            <person name="Hugenholtz P."/>
            <person name="Kyrpides N.C."/>
            <person name="Klenk H.P."/>
        </authorList>
    </citation>
    <scope>NUCLEOTIDE SEQUENCE [LARGE SCALE GENOMIC DNA]</scope>
    <source>
        <strain evidence="9">DSM 14365 / CIP 107738 / JCM 11303 / AJ 13395 / SMP-2</strain>
    </source>
</reference>
<organism evidence="8 9">
    <name type="scientific">Haliangium ochraceum (strain DSM 14365 / JCM 11303 / SMP-2)</name>
    <dbReference type="NCBI Taxonomy" id="502025"/>
    <lineage>
        <taxon>Bacteria</taxon>
        <taxon>Pseudomonadati</taxon>
        <taxon>Myxococcota</taxon>
        <taxon>Polyangia</taxon>
        <taxon>Haliangiales</taxon>
        <taxon>Kofleriaceae</taxon>
        <taxon>Haliangium</taxon>
    </lineage>
</organism>
<feature type="chain" id="PRO_5003011313" evidence="6">
    <location>
        <begin position="22"/>
        <end position="254"/>
    </location>
</feature>
<name>D0LFM5_HALO1</name>
<accession>D0LFM5</accession>
<dbReference type="InterPro" id="IPR050330">
    <property type="entry name" value="Bact_OuterMem_StrucFunc"/>
</dbReference>
<evidence type="ECO:0000256" key="2">
    <source>
        <dbReference type="ARBA" id="ARBA00023136"/>
    </source>
</evidence>
<dbReference type="EMBL" id="CP001804">
    <property type="protein sequence ID" value="ACY12659.1"/>
    <property type="molecule type" value="Genomic_DNA"/>
</dbReference>
<evidence type="ECO:0000313" key="8">
    <source>
        <dbReference type="EMBL" id="ACY12659.1"/>
    </source>
</evidence>
<dbReference type="RefSeq" id="WP_012825286.1">
    <property type="nucleotide sequence ID" value="NC_013440.1"/>
</dbReference>
<dbReference type="InterPro" id="IPR006664">
    <property type="entry name" value="OMP_bac"/>
</dbReference>
<feature type="domain" description="OmpA-like" evidence="7">
    <location>
        <begin position="144"/>
        <end position="254"/>
    </location>
</feature>
<dbReference type="PROSITE" id="PS51257">
    <property type="entry name" value="PROKAR_LIPOPROTEIN"/>
    <property type="match status" value="1"/>
</dbReference>
<evidence type="ECO:0000256" key="6">
    <source>
        <dbReference type="SAM" id="SignalP"/>
    </source>
</evidence>
<dbReference type="GO" id="GO:0009279">
    <property type="term" value="C:cell outer membrane"/>
    <property type="evidence" value="ECO:0007669"/>
    <property type="project" value="UniProtKB-SubCell"/>
</dbReference>
<dbReference type="CDD" id="cd07185">
    <property type="entry name" value="OmpA_C-like"/>
    <property type="match status" value="1"/>
</dbReference>
<keyword evidence="6" id="KW-0732">Signal</keyword>
<dbReference type="Proteomes" id="UP000001880">
    <property type="component" value="Chromosome"/>
</dbReference>
<dbReference type="PROSITE" id="PS51123">
    <property type="entry name" value="OMPA_2"/>
    <property type="match status" value="1"/>
</dbReference>
<evidence type="ECO:0000259" key="7">
    <source>
        <dbReference type="PROSITE" id="PS51123"/>
    </source>
</evidence>
<evidence type="ECO:0000256" key="4">
    <source>
        <dbReference type="PROSITE-ProRule" id="PRU00473"/>
    </source>
</evidence>
<sequence length="254" mass="27111">MVTRRTQSLWIALLAALCVLAGCSDKKVDDATCKGDDDCEEGLHCVNQQCLVCGDDSHCPEGQSCQSGACVATEPICSSDADCPAGQACVDGGCRACDSDDQCGLGGKCNNGECERATACTQDTDCADDEDCVDGYCQKPWLGEAPDVECALPTVYFDFDEAGIRDDAREVLTQAAECIRQAPADSGVYVEGHTDGSGTEEYNVALSERRARTVTEFLERLGIDPGRFSVIAKGEGVPSGEGTDKDRRVEFQWR</sequence>
<protein>
    <submittedName>
        <fullName evidence="8">OmpA/MotB domain protein</fullName>
    </submittedName>
</protein>
<gene>
    <name evidence="8" type="ordered locus">Hoch_0017</name>
</gene>
<dbReference type="PANTHER" id="PTHR30329">
    <property type="entry name" value="STATOR ELEMENT OF FLAGELLAR MOTOR COMPLEX"/>
    <property type="match status" value="1"/>
</dbReference>
<dbReference type="KEGG" id="hoh:Hoch_0017"/>
<evidence type="ECO:0000256" key="1">
    <source>
        <dbReference type="ARBA" id="ARBA00004442"/>
    </source>
</evidence>